<evidence type="ECO:0000313" key="3">
    <source>
        <dbReference type="Proteomes" id="UP000198824"/>
    </source>
</evidence>
<accession>A0A1I6LPP2</accession>
<dbReference type="Gene3D" id="3.30.70.790">
    <property type="entry name" value="UreE, C-terminal domain"/>
    <property type="match status" value="1"/>
</dbReference>
<dbReference type="InterPro" id="IPR018551">
    <property type="entry name" value="DUF2007"/>
</dbReference>
<organism evidence="2 3">
    <name type="scientific">Sphingomonas jatrophae</name>
    <dbReference type="NCBI Taxonomy" id="1166337"/>
    <lineage>
        <taxon>Bacteria</taxon>
        <taxon>Pseudomonadati</taxon>
        <taxon>Pseudomonadota</taxon>
        <taxon>Alphaproteobacteria</taxon>
        <taxon>Sphingomonadales</taxon>
        <taxon>Sphingomonadaceae</taxon>
        <taxon>Sphingomonas</taxon>
    </lineage>
</organism>
<feature type="domain" description="DUF2007" evidence="1">
    <location>
        <begin position="4"/>
        <end position="63"/>
    </location>
</feature>
<evidence type="ECO:0000259" key="1">
    <source>
        <dbReference type="Pfam" id="PF09413"/>
    </source>
</evidence>
<dbReference type="InterPro" id="IPR011322">
    <property type="entry name" value="N-reg_PII-like_a/b"/>
</dbReference>
<dbReference type="RefSeq" id="WP_165611314.1">
    <property type="nucleotide sequence ID" value="NZ_FOZG01000002.1"/>
</dbReference>
<reference evidence="2 3" key="1">
    <citation type="submission" date="2016-10" db="EMBL/GenBank/DDBJ databases">
        <authorList>
            <person name="de Groot N.N."/>
        </authorList>
    </citation>
    <scope>NUCLEOTIDE SEQUENCE [LARGE SCALE GENOMIC DNA]</scope>
    <source>
        <strain evidence="2 3">S5-249</strain>
    </source>
</reference>
<evidence type="ECO:0000313" key="2">
    <source>
        <dbReference type="EMBL" id="SFS05464.1"/>
    </source>
</evidence>
<dbReference type="STRING" id="1166337.SAMN05192580_3100"/>
<sequence>MPLVEVAEFPDRILAELARGRLAADGIEAQLFDAGLAALGLGILGSVRLMVDERDRAAAAEALGR</sequence>
<dbReference type="SUPFAM" id="SSF54913">
    <property type="entry name" value="GlnB-like"/>
    <property type="match status" value="1"/>
</dbReference>
<protein>
    <submittedName>
        <fullName evidence="2">Putative signal transducing protein</fullName>
    </submittedName>
</protein>
<gene>
    <name evidence="2" type="ORF">SAMN05192580_3100</name>
</gene>
<dbReference type="EMBL" id="FOZG01000002">
    <property type="protein sequence ID" value="SFS05464.1"/>
    <property type="molecule type" value="Genomic_DNA"/>
</dbReference>
<keyword evidence="3" id="KW-1185">Reference proteome</keyword>
<dbReference type="AlphaFoldDB" id="A0A1I6LPP2"/>
<dbReference type="Pfam" id="PF09413">
    <property type="entry name" value="DUF2007"/>
    <property type="match status" value="1"/>
</dbReference>
<name>A0A1I6LPP2_9SPHN</name>
<proteinExistence type="predicted"/>
<dbReference type="Proteomes" id="UP000198824">
    <property type="component" value="Unassembled WGS sequence"/>
</dbReference>